<sequence length="72" mass="8220">MIPEALLLYILLIVGISFVLTMLALIDLLKKDFPTPKEKFVWHIVAIVPVIGWLFYFVLGAKKGTRKNFDSN</sequence>
<comment type="caution">
    <text evidence="8">The sequence shown here is derived from an EMBL/GenBank/DDBJ whole genome shotgun (WGS) entry which is preliminary data.</text>
</comment>
<protein>
    <recommendedName>
        <fullName evidence="7">Cardiolipin synthase N-terminal domain-containing protein</fullName>
    </recommendedName>
</protein>
<accession>A0A2G6MQN0</accession>
<proteinExistence type="predicted"/>
<feature type="domain" description="Cardiolipin synthase N-terminal" evidence="7">
    <location>
        <begin position="19"/>
        <end position="60"/>
    </location>
</feature>
<feature type="transmembrane region" description="Helical" evidence="6">
    <location>
        <begin position="40"/>
        <end position="59"/>
    </location>
</feature>
<keyword evidence="3 6" id="KW-0812">Transmembrane</keyword>
<name>A0A2G6MQN0_9BACT</name>
<dbReference type="AlphaFoldDB" id="A0A2G6MQN0"/>
<keyword evidence="4 6" id="KW-1133">Transmembrane helix</keyword>
<evidence type="ECO:0000313" key="9">
    <source>
        <dbReference type="Proteomes" id="UP000231203"/>
    </source>
</evidence>
<dbReference type="EMBL" id="PDTI01000046">
    <property type="protein sequence ID" value="PIE62394.1"/>
    <property type="molecule type" value="Genomic_DNA"/>
</dbReference>
<evidence type="ECO:0000256" key="4">
    <source>
        <dbReference type="ARBA" id="ARBA00022989"/>
    </source>
</evidence>
<keyword evidence="5 6" id="KW-0472">Membrane</keyword>
<keyword evidence="2" id="KW-1003">Cell membrane</keyword>
<evidence type="ECO:0000256" key="3">
    <source>
        <dbReference type="ARBA" id="ARBA00022692"/>
    </source>
</evidence>
<evidence type="ECO:0000256" key="1">
    <source>
        <dbReference type="ARBA" id="ARBA00004651"/>
    </source>
</evidence>
<dbReference type="Proteomes" id="UP000231203">
    <property type="component" value="Unassembled WGS sequence"/>
</dbReference>
<dbReference type="InterPro" id="IPR027379">
    <property type="entry name" value="CLS_N"/>
</dbReference>
<dbReference type="GO" id="GO:0005886">
    <property type="term" value="C:plasma membrane"/>
    <property type="evidence" value="ECO:0007669"/>
    <property type="project" value="UniProtKB-SubCell"/>
</dbReference>
<evidence type="ECO:0000259" key="7">
    <source>
        <dbReference type="Pfam" id="PF13396"/>
    </source>
</evidence>
<dbReference type="Pfam" id="PF13396">
    <property type="entry name" value="PLDc_N"/>
    <property type="match status" value="1"/>
</dbReference>
<organism evidence="8 9">
    <name type="scientific">Desulfobacter postgatei</name>
    <dbReference type="NCBI Taxonomy" id="2293"/>
    <lineage>
        <taxon>Bacteria</taxon>
        <taxon>Pseudomonadati</taxon>
        <taxon>Thermodesulfobacteriota</taxon>
        <taxon>Desulfobacteria</taxon>
        <taxon>Desulfobacterales</taxon>
        <taxon>Desulfobacteraceae</taxon>
        <taxon>Desulfobacter</taxon>
    </lineage>
</organism>
<reference evidence="8 9" key="1">
    <citation type="submission" date="2017-10" db="EMBL/GenBank/DDBJ databases">
        <title>Novel microbial diversity and functional potential in the marine mammal oral microbiome.</title>
        <authorList>
            <person name="Dudek N.K."/>
            <person name="Sun C.L."/>
            <person name="Burstein D."/>
            <person name="Kantor R.S."/>
            <person name="Aliaga Goltsman D.S."/>
            <person name="Bik E.M."/>
            <person name="Thomas B.C."/>
            <person name="Banfield J.F."/>
            <person name="Relman D.A."/>
        </authorList>
    </citation>
    <scope>NUCLEOTIDE SEQUENCE [LARGE SCALE GENOMIC DNA]</scope>
    <source>
        <strain evidence="8">DOLJORAL78_47_202</strain>
    </source>
</reference>
<evidence type="ECO:0000313" key="8">
    <source>
        <dbReference type="EMBL" id="PIE62394.1"/>
    </source>
</evidence>
<evidence type="ECO:0000256" key="5">
    <source>
        <dbReference type="ARBA" id="ARBA00023136"/>
    </source>
</evidence>
<evidence type="ECO:0000256" key="6">
    <source>
        <dbReference type="SAM" id="Phobius"/>
    </source>
</evidence>
<gene>
    <name evidence="8" type="ORF">CSA25_05320</name>
</gene>
<comment type="subcellular location">
    <subcellularLocation>
        <location evidence="1">Cell membrane</location>
        <topology evidence="1">Multi-pass membrane protein</topology>
    </subcellularLocation>
</comment>
<feature type="transmembrane region" description="Helical" evidence="6">
    <location>
        <begin position="6"/>
        <end position="28"/>
    </location>
</feature>
<evidence type="ECO:0000256" key="2">
    <source>
        <dbReference type="ARBA" id="ARBA00022475"/>
    </source>
</evidence>